<feature type="domain" description="Nudix hydrolase" evidence="7">
    <location>
        <begin position="8"/>
        <end position="140"/>
    </location>
</feature>
<dbReference type="Gene3D" id="3.90.79.10">
    <property type="entry name" value="Nucleoside Triphosphate Pyrophosphohydrolase"/>
    <property type="match status" value="1"/>
</dbReference>
<dbReference type="RefSeq" id="WP_135060351.1">
    <property type="nucleotide sequence ID" value="NZ_CP038254.1"/>
</dbReference>
<dbReference type="AlphaFoldDB" id="A0AAX1EG75"/>
<evidence type="ECO:0000256" key="6">
    <source>
        <dbReference type="ARBA" id="ARBA00023211"/>
    </source>
</evidence>
<evidence type="ECO:0000256" key="1">
    <source>
        <dbReference type="ARBA" id="ARBA00001936"/>
    </source>
</evidence>
<dbReference type="InterPro" id="IPR015797">
    <property type="entry name" value="NUDIX_hydrolase-like_dom_sf"/>
</dbReference>
<dbReference type="InterPro" id="IPR000086">
    <property type="entry name" value="NUDIX_hydrolase_dom"/>
</dbReference>
<evidence type="ECO:0000256" key="5">
    <source>
        <dbReference type="ARBA" id="ARBA00022842"/>
    </source>
</evidence>
<dbReference type="Proteomes" id="UP000295517">
    <property type="component" value="Chromosome"/>
</dbReference>
<dbReference type="SUPFAM" id="SSF55811">
    <property type="entry name" value="Nudix"/>
    <property type="match status" value="1"/>
</dbReference>
<name>A0AAX1EG75_9GAMM</name>
<evidence type="ECO:0000313" key="9">
    <source>
        <dbReference type="Proteomes" id="UP000295517"/>
    </source>
</evidence>
<gene>
    <name evidence="8" type="ORF">E3983_06805</name>
</gene>
<proteinExistence type="predicted"/>
<sequence length="170" mass="19729">MDFNRIPAYRKESAVIVLHEQSSDCLILTRRSMNLRIQPGHVCFPGGLRESKDENLYATALRELEEELGIQPSRVTFVCELEKDKTLFLAVVSPWLARIESIEPYEMNKDEVSELIKIPLERVINQKNYTERKMKKDGFVFSTLVFTASEHFIWGVTARIMKQLSESDFL</sequence>
<protein>
    <submittedName>
        <fullName evidence="8">CoA pyrophosphatase</fullName>
    </submittedName>
</protein>
<evidence type="ECO:0000256" key="3">
    <source>
        <dbReference type="ARBA" id="ARBA00022723"/>
    </source>
</evidence>
<dbReference type="Pfam" id="PF00293">
    <property type="entry name" value="NUDIX"/>
    <property type="match status" value="1"/>
</dbReference>
<reference evidence="8 9" key="1">
    <citation type="submission" date="2019-03" db="EMBL/GenBank/DDBJ databases">
        <title>Diverse conjugative elements silence natural transformation in Legionella species.</title>
        <authorList>
            <person name="Durieux I."/>
            <person name="Ginevra C."/>
            <person name="Attaiech L."/>
            <person name="Picq K."/>
            <person name="Juan P.A."/>
            <person name="Jarraud S."/>
            <person name="Charpentier X."/>
        </authorList>
    </citation>
    <scope>NUCLEOTIDE SEQUENCE [LARGE SCALE GENOMIC DNA]</scope>
    <source>
        <strain evidence="8 9">HL-0427-4011</strain>
    </source>
</reference>
<comment type="cofactor">
    <cofactor evidence="1">
        <name>Mn(2+)</name>
        <dbReference type="ChEBI" id="CHEBI:29035"/>
    </cofactor>
</comment>
<dbReference type="GO" id="GO:0046872">
    <property type="term" value="F:metal ion binding"/>
    <property type="evidence" value="ECO:0007669"/>
    <property type="project" value="UniProtKB-KW"/>
</dbReference>
<evidence type="ECO:0000256" key="4">
    <source>
        <dbReference type="ARBA" id="ARBA00022801"/>
    </source>
</evidence>
<accession>A0AAX1EG75</accession>
<evidence type="ECO:0000313" key="8">
    <source>
        <dbReference type="EMBL" id="QBR84088.1"/>
    </source>
</evidence>
<organism evidence="8 9">
    <name type="scientific">Legionella israelensis</name>
    <dbReference type="NCBI Taxonomy" id="454"/>
    <lineage>
        <taxon>Bacteria</taxon>
        <taxon>Pseudomonadati</taxon>
        <taxon>Pseudomonadota</taxon>
        <taxon>Gammaproteobacteria</taxon>
        <taxon>Legionellales</taxon>
        <taxon>Legionellaceae</taxon>
        <taxon>Legionella</taxon>
    </lineage>
</organism>
<keyword evidence="5" id="KW-0460">Magnesium</keyword>
<dbReference type="InterPro" id="IPR045121">
    <property type="entry name" value="CoAse"/>
</dbReference>
<evidence type="ECO:0000259" key="7">
    <source>
        <dbReference type="PROSITE" id="PS51462"/>
    </source>
</evidence>
<dbReference type="EMBL" id="CP038254">
    <property type="protein sequence ID" value="QBR84088.1"/>
    <property type="molecule type" value="Genomic_DNA"/>
</dbReference>
<dbReference type="PANTHER" id="PTHR12992">
    <property type="entry name" value="NUDIX HYDROLASE"/>
    <property type="match status" value="1"/>
</dbReference>
<dbReference type="PROSITE" id="PS51462">
    <property type="entry name" value="NUDIX"/>
    <property type="match status" value="1"/>
</dbReference>
<keyword evidence="4" id="KW-0378">Hydrolase</keyword>
<keyword evidence="6" id="KW-0464">Manganese</keyword>
<evidence type="ECO:0000256" key="2">
    <source>
        <dbReference type="ARBA" id="ARBA00001946"/>
    </source>
</evidence>
<dbReference type="PANTHER" id="PTHR12992:SF11">
    <property type="entry name" value="MITOCHONDRIAL COENZYME A DIPHOSPHATASE NUDT8"/>
    <property type="match status" value="1"/>
</dbReference>
<dbReference type="CDD" id="cd03426">
    <property type="entry name" value="NUDIX_CoAse_Nudt7"/>
    <property type="match status" value="1"/>
</dbReference>
<dbReference type="GO" id="GO:0010945">
    <property type="term" value="F:coenzyme A diphosphatase activity"/>
    <property type="evidence" value="ECO:0007669"/>
    <property type="project" value="InterPro"/>
</dbReference>
<keyword evidence="3" id="KW-0479">Metal-binding</keyword>
<comment type="cofactor">
    <cofactor evidence="2">
        <name>Mg(2+)</name>
        <dbReference type="ChEBI" id="CHEBI:18420"/>
    </cofactor>
</comment>